<dbReference type="Proteomes" id="UP001152888">
    <property type="component" value="Unassembled WGS sequence"/>
</dbReference>
<feature type="signal peptide" evidence="2">
    <location>
        <begin position="1"/>
        <end position="18"/>
    </location>
</feature>
<keyword evidence="1" id="KW-0175">Coiled coil</keyword>
<accession>A0A9P0PBA4</accession>
<proteinExistence type="predicted"/>
<gene>
    <name evidence="3" type="ORF">ACAOBT_LOCUS11497</name>
</gene>
<organism evidence="3 4">
    <name type="scientific">Acanthoscelides obtectus</name>
    <name type="common">Bean weevil</name>
    <name type="synonym">Bruchus obtectus</name>
    <dbReference type="NCBI Taxonomy" id="200917"/>
    <lineage>
        <taxon>Eukaryota</taxon>
        <taxon>Metazoa</taxon>
        <taxon>Ecdysozoa</taxon>
        <taxon>Arthropoda</taxon>
        <taxon>Hexapoda</taxon>
        <taxon>Insecta</taxon>
        <taxon>Pterygota</taxon>
        <taxon>Neoptera</taxon>
        <taxon>Endopterygota</taxon>
        <taxon>Coleoptera</taxon>
        <taxon>Polyphaga</taxon>
        <taxon>Cucujiformia</taxon>
        <taxon>Chrysomeloidea</taxon>
        <taxon>Chrysomelidae</taxon>
        <taxon>Bruchinae</taxon>
        <taxon>Bruchini</taxon>
        <taxon>Acanthoscelides</taxon>
    </lineage>
</organism>
<dbReference type="AlphaFoldDB" id="A0A9P0PBA4"/>
<comment type="caution">
    <text evidence="3">The sequence shown here is derived from an EMBL/GenBank/DDBJ whole genome shotgun (WGS) entry which is preliminary data.</text>
</comment>
<keyword evidence="2" id="KW-0732">Signal</keyword>
<evidence type="ECO:0000256" key="2">
    <source>
        <dbReference type="SAM" id="SignalP"/>
    </source>
</evidence>
<dbReference type="EMBL" id="CAKOFQ010006833">
    <property type="protein sequence ID" value="CAH1975203.1"/>
    <property type="molecule type" value="Genomic_DNA"/>
</dbReference>
<protein>
    <submittedName>
        <fullName evidence="3">Uncharacterized protein</fullName>
    </submittedName>
</protein>
<dbReference type="OrthoDB" id="6753809at2759"/>
<feature type="chain" id="PRO_5040329490" evidence="2">
    <location>
        <begin position="19"/>
        <end position="159"/>
    </location>
</feature>
<evidence type="ECO:0000313" key="4">
    <source>
        <dbReference type="Proteomes" id="UP001152888"/>
    </source>
</evidence>
<evidence type="ECO:0000256" key="1">
    <source>
        <dbReference type="SAM" id="Coils"/>
    </source>
</evidence>
<keyword evidence="4" id="KW-1185">Reference proteome</keyword>
<evidence type="ECO:0000313" key="3">
    <source>
        <dbReference type="EMBL" id="CAH1975203.1"/>
    </source>
</evidence>
<reference evidence="3" key="1">
    <citation type="submission" date="2022-03" db="EMBL/GenBank/DDBJ databases">
        <authorList>
            <person name="Sayadi A."/>
        </authorList>
    </citation>
    <scope>NUCLEOTIDE SEQUENCE</scope>
</reference>
<feature type="coiled-coil region" evidence="1">
    <location>
        <begin position="75"/>
        <end position="102"/>
    </location>
</feature>
<name>A0A9P0PBA4_ACAOB</name>
<sequence>MVKVQFVIVACFAAAALARQHPPTNNLENGNDEYINTDIEIVKNILNLFETAQDQEYEKKDDSDSTNEDIIEKIKKCIKQLVEKAKDRVGDLEKKIEQIIGDVSTIKDCKGSEEDKQKCIEKAIAALKQDVKNLIGDGSKQAQWIINEALPELVQCVRK</sequence>